<evidence type="ECO:0000256" key="1">
    <source>
        <dbReference type="SAM" id="SignalP"/>
    </source>
</evidence>
<dbReference type="InterPro" id="IPR036182">
    <property type="entry name" value="PCuAC_sf"/>
</dbReference>
<dbReference type="Proteomes" id="UP000008367">
    <property type="component" value="Unassembled WGS sequence"/>
</dbReference>
<evidence type="ECO:0008006" key="4">
    <source>
        <dbReference type="Google" id="ProtNLM"/>
    </source>
</evidence>
<name>A0A454D4Q2_VIBHA</name>
<accession>A0A454D4Q2</accession>
<proteinExistence type="predicted"/>
<dbReference type="InterPro" id="IPR007410">
    <property type="entry name" value="LpqE-like"/>
</dbReference>
<sequence>MSLTKFRPFLTALITVFAMMSSAWATENLQEKVQIESPVIFQLASGAKGTGSKMTIHNNSDEALVINGFKVDEFDKTMLHGTKYEAGKRKMFMVKSITIPAHKKLALTPNTHHFMMFGPKRELELGEYLTMVVNTNQGDFKVIAQVVPRKLK</sequence>
<keyword evidence="1" id="KW-0732">Signal</keyword>
<dbReference type="EMBL" id="AJSR01000165">
    <property type="protein sequence ID" value="EKM33663.1"/>
    <property type="molecule type" value="Genomic_DNA"/>
</dbReference>
<dbReference type="RefSeq" id="WP_009696932.1">
    <property type="nucleotide sequence ID" value="NZ_AP031615.1"/>
</dbReference>
<dbReference type="STRING" id="669.AL538_21190"/>
<dbReference type="InterPro" id="IPR058248">
    <property type="entry name" value="Lxx211020-like"/>
</dbReference>
<protein>
    <recommendedName>
        <fullName evidence="4">Copper chaperone PCu(A)C</fullName>
    </recommendedName>
</protein>
<dbReference type="Gene3D" id="2.60.40.1890">
    <property type="entry name" value="PCu(A)C copper chaperone"/>
    <property type="match status" value="1"/>
</dbReference>
<dbReference type="PANTHER" id="PTHR36302">
    <property type="entry name" value="BLR7088 PROTEIN"/>
    <property type="match status" value="1"/>
</dbReference>
<feature type="chain" id="PRO_5030094712" description="Copper chaperone PCu(A)C" evidence="1">
    <location>
        <begin position="26"/>
        <end position="152"/>
    </location>
</feature>
<organism evidence="2 3">
    <name type="scientific">Vibrio harveyi</name>
    <name type="common">Beneckea harveyi</name>
    <dbReference type="NCBI Taxonomy" id="669"/>
    <lineage>
        <taxon>Bacteria</taxon>
        <taxon>Pseudomonadati</taxon>
        <taxon>Pseudomonadota</taxon>
        <taxon>Gammaproteobacteria</taxon>
        <taxon>Vibrionales</taxon>
        <taxon>Vibrionaceae</taxon>
        <taxon>Vibrio</taxon>
    </lineage>
</organism>
<dbReference type="AlphaFoldDB" id="A0A454D4Q2"/>
<gene>
    <name evidence="2" type="ORF">VCHENC02_0915</name>
</gene>
<dbReference type="PANTHER" id="PTHR36302:SF1">
    <property type="entry name" value="COPPER CHAPERONE PCU(A)C"/>
    <property type="match status" value="1"/>
</dbReference>
<evidence type="ECO:0000313" key="3">
    <source>
        <dbReference type="Proteomes" id="UP000008367"/>
    </source>
</evidence>
<dbReference type="SUPFAM" id="SSF110087">
    <property type="entry name" value="DR1885-like metal-binding protein"/>
    <property type="match status" value="1"/>
</dbReference>
<comment type="caution">
    <text evidence="2">The sequence shown here is derived from an EMBL/GenBank/DDBJ whole genome shotgun (WGS) entry which is preliminary data.</text>
</comment>
<feature type="signal peptide" evidence="1">
    <location>
        <begin position="1"/>
        <end position="25"/>
    </location>
</feature>
<evidence type="ECO:0000313" key="2">
    <source>
        <dbReference type="EMBL" id="EKM33663.1"/>
    </source>
</evidence>
<dbReference type="Pfam" id="PF04314">
    <property type="entry name" value="PCuAC"/>
    <property type="match status" value="1"/>
</dbReference>
<reference evidence="2 3" key="1">
    <citation type="submission" date="2012-10" db="EMBL/GenBank/DDBJ databases">
        <title>Genome sequence of Vibrio Cholerae HENC-02.</title>
        <authorList>
            <person name="Eppinger M."/>
            <person name="Hasan N.A."/>
            <person name="Sengamalay N."/>
            <person name="Hine E."/>
            <person name="Su Q."/>
            <person name="Daugherty S.C."/>
            <person name="Young S."/>
            <person name="Sadzewicz L."/>
            <person name="Tallon L."/>
            <person name="Cebula T.A."/>
            <person name="Ravel J."/>
            <person name="Colwell R.R."/>
        </authorList>
    </citation>
    <scope>NUCLEOTIDE SEQUENCE [LARGE SCALE GENOMIC DNA]</scope>
    <source>
        <strain evidence="2 3">HENC-02</strain>
    </source>
</reference>